<evidence type="ECO:0000256" key="1">
    <source>
        <dbReference type="SAM" id="MobiDB-lite"/>
    </source>
</evidence>
<gene>
    <name evidence="2" type="ORF">GWI33_007664</name>
</gene>
<protein>
    <submittedName>
        <fullName evidence="2">Uncharacterized protein</fullName>
    </submittedName>
</protein>
<evidence type="ECO:0000313" key="3">
    <source>
        <dbReference type="Proteomes" id="UP000625711"/>
    </source>
</evidence>
<accession>A0A834IDZ6</accession>
<comment type="caution">
    <text evidence="2">The sequence shown here is derived from an EMBL/GenBank/DDBJ whole genome shotgun (WGS) entry which is preliminary data.</text>
</comment>
<feature type="region of interest" description="Disordered" evidence="1">
    <location>
        <begin position="1"/>
        <end position="21"/>
    </location>
</feature>
<proteinExistence type="predicted"/>
<sequence length="74" mass="8389">MPSSFPAELVQNERRERAKQKRTGVRVSTLITFDCRQFSFFYEDDGTCPETPVCGQYGCLPILPRICGTEAAIR</sequence>
<dbReference type="Proteomes" id="UP000625711">
    <property type="component" value="Unassembled WGS sequence"/>
</dbReference>
<evidence type="ECO:0000313" key="2">
    <source>
        <dbReference type="EMBL" id="KAF7279024.1"/>
    </source>
</evidence>
<keyword evidence="3" id="KW-1185">Reference proteome</keyword>
<organism evidence="2 3">
    <name type="scientific">Rhynchophorus ferrugineus</name>
    <name type="common">Red palm weevil</name>
    <name type="synonym">Curculio ferrugineus</name>
    <dbReference type="NCBI Taxonomy" id="354439"/>
    <lineage>
        <taxon>Eukaryota</taxon>
        <taxon>Metazoa</taxon>
        <taxon>Ecdysozoa</taxon>
        <taxon>Arthropoda</taxon>
        <taxon>Hexapoda</taxon>
        <taxon>Insecta</taxon>
        <taxon>Pterygota</taxon>
        <taxon>Neoptera</taxon>
        <taxon>Endopterygota</taxon>
        <taxon>Coleoptera</taxon>
        <taxon>Polyphaga</taxon>
        <taxon>Cucujiformia</taxon>
        <taxon>Curculionidae</taxon>
        <taxon>Dryophthorinae</taxon>
        <taxon>Rhynchophorus</taxon>
    </lineage>
</organism>
<dbReference type="AlphaFoldDB" id="A0A834IDZ6"/>
<reference evidence="2" key="1">
    <citation type="submission" date="2020-08" db="EMBL/GenBank/DDBJ databases">
        <title>Genome sequencing and assembly of the red palm weevil Rhynchophorus ferrugineus.</title>
        <authorList>
            <person name="Dias G.B."/>
            <person name="Bergman C.M."/>
            <person name="Manee M."/>
        </authorList>
    </citation>
    <scope>NUCLEOTIDE SEQUENCE</scope>
    <source>
        <strain evidence="2">AA-2017</strain>
        <tissue evidence="2">Whole larva</tissue>
    </source>
</reference>
<name>A0A834IDZ6_RHYFE</name>
<dbReference type="EMBL" id="JAACXV010000377">
    <property type="protein sequence ID" value="KAF7279024.1"/>
    <property type="molecule type" value="Genomic_DNA"/>
</dbReference>